<name>A0A017T838_9BACT</name>
<evidence type="ECO:0008006" key="4">
    <source>
        <dbReference type="Google" id="ProtNLM"/>
    </source>
</evidence>
<protein>
    <recommendedName>
        <fullName evidence="4">Secreted protein</fullName>
    </recommendedName>
</protein>
<comment type="caution">
    <text evidence="2">The sequence shown here is derived from an EMBL/GenBank/DDBJ whole genome shotgun (WGS) entry which is preliminary data.</text>
</comment>
<gene>
    <name evidence="2" type="ORF">CAP_3345</name>
</gene>
<evidence type="ECO:0000256" key="1">
    <source>
        <dbReference type="SAM" id="SignalP"/>
    </source>
</evidence>
<keyword evidence="3" id="KW-1185">Reference proteome</keyword>
<proteinExistence type="predicted"/>
<dbReference type="EMBL" id="ASRX01000024">
    <property type="protein sequence ID" value="EYF05428.1"/>
    <property type="molecule type" value="Genomic_DNA"/>
</dbReference>
<dbReference type="OrthoDB" id="5517293at2"/>
<feature type="chain" id="PRO_5001500305" description="Secreted protein" evidence="1">
    <location>
        <begin position="28"/>
        <end position="170"/>
    </location>
</feature>
<accession>A0A017T838</accession>
<dbReference type="Proteomes" id="UP000019678">
    <property type="component" value="Unassembled WGS sequence"/>
</dbReference>
<organism evidence="2 3">
    <name type="scientific">Chondromyces apiculatus DSM 436</name>
    <dbReference type="NCBI Taxonomy" id="1192034"/>
    <lineage>
        <taxon>Bacteria</taxon>
        <taxon>Pseudomonadati</taxon>
        <taxon>Myxococcota</taxon>
        <taxon>Polyangia</taxon>
        <taxon>Polyangiales</taxon>
        <taxon>Polyangiaceae</taxon>
        <taxon>Chondromyces</taxon>
    </lineage>
</organism>
<feature type="signal peptide" evidence="1">
    <location>
        <begin position="1"/>
        <end position="27"/>
    </location>
</feature>
<reference evidence="2 3" key="1">
    <citation type="submission" date="2013-05" db="EMBL/GenBank/DDBJ databases">
        <title>Genome assembly of Chondromyces apiculatus DSM 436.</title>
        <authorList>
            <person name="Sharma G."/>
            <person name="Khatri I."/>
            <person name="Kaur C."/>
            <person name="Mayilraj S."/>
            <person name="Subramanian S."/>
        </authorList>
    </citation>
    <scope>NUCLEOTIDE SEQUENCE [LARGE SCALE GENOMIC DNA]</scope>
    <source>
        <strain evidence="2 3">DSM 436</strain>
    </source>
</reference>
<evidence type="ECO:0000313" key="2">
    <source>
        <dbReference type="EMBL" id="EYF05428.1"/>
    </source>
</evidence>
<sequence length="170" mass="17697">MERFPFKRLVAVMAFALGFCLPLQAYAALVQVCEDDALTRAPVPAQDANHTSECGAAPLQDDDISDTNAAPLCDPRGVSAVAPLRIHPIVDARIEAGLSCGGEADAAPKVGPRSSDPAPMLDSVAASSWAVLVPDIVLPLPIEGEMLVPSPPVTGAALPGFRQGIYHPPR</sequence>
<dbReference type="RefSeq" id="WP_044241934.1">
    <property type="nucleotide sequence ID" value="NZ_ASRX01000024.1"/>
</dbReference>
<keyword evidence="1" id="KW-0732">Signal</keyword>
<dbReference type="AlphaFoldDB" id="A0A017T838"/>
<evidence type="ECO:0000313" key="3">
    <source>
        <dbReference type="Proteomes" id="UP000019678"/>
    </source>
</evidence>